<dbReference type="PANTHER" id="PTHR10039:SF15">
    <property type="entry name" value="NACHT DOMAIN-CONTAINING PROTEIN"/>
    <property type="match status" value="1"/>
</dbReference>
<feature type="domain" description="Nephrocystin 3-like N-terminal" evidence="3">
    <location>
        <begin position="61"/>
        <end position="219"/>
    </location>
</feature>
<organism evidence="4 5">
    <name type="scientific">Mycena chlorophos</name>
    <name type="common">Agaric fungus</name>
    <name type="synonym">Agaricus chlorophos</name>
    <dbReference type="NCBI Taxonomy" id="658473"/>
    <lineage>
        <taxon>Eukaryota</taxon>
        <taxon>Fungi</taxon>
        <taxon>Dikarya</taxon>
        <taxon>Basidiomycota</taxon>
        <taxon>Agaricomycotina</taxon>
        <taxon>Agaricomycetes</taxon>
        <taxon>Agaricomycetidae</taxon>
        <taxon>Agaricales</taxon>
        <taxon>Marasmiineae</taxon>
        <taxon>Mycenaceae</taxon>
        <taxon>Mycena</taxon>
    </lineage>
</organism>
<feature type="compositionally biased region" description="Gly residues" evidence="2">
    <location>
        <begin position="13"/>
        <end position="30"/>
    </location>
</feature>
<reference evidence="4" key="1">
    <citation type="submission" date="2014-09" db="EMBL/GenBank/DDBJ databases">
        <title>Genome sequence of the luminous mushroom Mycena chlorophos for searching fungal bioluminescence genes.</title>
        <authorList>
            <person name="Tanaka Y."/>
            <person name="Kasuga D."/>
            <person name="Oba Y."/>
            <person name="Hase S."/>
            <person name="Sato K."/>
            <person name="Oba Y."/>
            <person name="Sakakibara Y."/>
        </authorList>
    </citation>
    <scope>NUCLEOTIDE SEQUENCE</scope>
</reference>
<dbReference type="EMBL" id="DF848543">
    <property type="protein sequence ID" value="GAT54195.1"/>
    <property type="molecule type" value="Genomic_DNA"/>
</dbReference>
<evidence type="ECO:0000313" key="4">
    <source>
        <dbReference type="EMBL" id="GAT54195.1"/>
    </source>
</evidence>
<dbReference type="Proteomes" id="UP000815677">
    <property type="component" value="Unassembled WGS sequence"/>
</dbReference>
<gene>
    <name evidence="4" type="ORF">MCHLO_11070</name>
</gene>
<accession>A0ABQ0LSY7</accession>
<dbReference type="Pfam" id="PF24883">
    <property type="entry name" value="NPHP3_N"/>
    <property type="match status" value="1"/>
</dbReference>
<name>A0ABQ0LSY7_MYCCL</name>
<evidence type="ECO:0000313" key="5">
    <source>
        <dbReference type="Proteomes" id="UP000815677"/>
    </source>
</evidence>
<feature type="region of interest" description="Disordered" evidence="2">
    <location>
        <begin position="1"/>
        <end position="30"/>
    </location>
</feature>
<dbReference type="Gene3D" id="3.40.50.300">
    <property type="entry name" value="P-loop containing nucleotide triphosphate hydrolases"/>
    <property type="match status" value="1"/>
</dbReference>
<dbReference type="InterPro" id="IPR056884">
    <property type="entry name" value="NPHP3-like_N"/>
</dbReference>
<keyword evidence="5" id="KW-1185">Reference proteome</keyword>
<dbReference type="InterPro" id="IPR027417">
    <property type="entry name" value="P-loop_NTPase"/>
</dbReference>
<dbReference type="SUPFAM" id="SSF52540">
    <property type="entry name" value="P-loop containing nucleoside triphosphate hydrolases"/>
    <property type="match status" value="1"/>
</dbReference>
<proteinExistence type="predicted"/>
<sequence length="290" mass="31394">MLNPRIVNITAEGGRGGTGGAGGHSGGSGGIGQGAQVNFERVDSVHVHHNDQAITSKRQENTGAWLLEHPTFKEWEAGSEKILWCHGIPGAGKTVLASKAVDYFKSLTAASSTIGVAFVYLNYQEAGQQTLQNLLAALWRQLSIGQDIQAATKLYKTHEKDETTPALDDIKDLLKARVQVFTKVHIVMDALDEYLGSTDQLLDAIQNMGPQIALLVTCRPHIWPPTGKATPLEIVASAEDMKIYVSSQIQGSTNLKVLVQQEASLHQVIISTVIDKAGGMYVKLDFSDFF</sequence>
<dbReference type="PANTHER" id="PTHR10039">
    <property type="entry name" value="AMELOGENIN"/>
    <property type="match status" value="1"/>
</dbReference>
<protein>
    <recommendedName>
        <fullName evidence="3">Nephrocystin 3-like N-terminal domain-containing protein</fullName>
    </recommendedName>
</protein>
<evidence type="ECO:0000259" key="3">
    <source>
        <dbReference type="Pfam" id="PF24883"/>
    </source>
</evidence>
<evidence type="ECO:0000256" key="1">
    <source>
        <dbReference type="ARBA" id="ARBA00022737"/>
    </source>
</evidence>
<keyword evidence="1" id="KW-0677">Repeat</keyword>
<evidence type="ECO:0000256" key="2">
    <source>
        <dbReference type="SAM" id="MobiDB-lite"/>
    </source>
</evidence>